<dbReference type="GeneID" id="107898192"/>
<dbReference type="RefSeq" id="XP_016679214.1">
    <property type="nucleotide sequence ID" value="XM_016823725.1"/>
</dbReference>
<protein>
    <submittedName>
        <fullName evidence="3">Protein MAINTENANCE OF MERISTEMS-like</fullName>
    </submittedName>
</protein>
<dbReference type="PaxDb" id="3635-A0A1U8ITG1"/>
<dbReference type="PANTHER" id="PTHR46033">
    <property type="entry name" value="PROTEIN MAIN-LIKE 2"/>
    <property type="match status" value="1"/>
</dbReference>
<evidence type="ECO:0000313" key="2">
    <source>
        <dbReference type="Proteomes" id="UP000818029"/>
    </source>
</evidence>
<dbReference type="AlphaFoldDB" id="A0A1U8ITG1"/>
<dbReference type="Pfam" id="PF10536">
    <property type="entry name" value="PMD"/>
    <property type="match status" value="1"/>
</dbReference>
<dbReference type="InterPro" id="IPR044824">
    <property type="entry name" value="MAIN-like"/>
</dbReference>
<dbReference type="Proteomes" id="UP000818029">
    <property type="component" value="Chromosome A07"/>
</dbReference>
<sequence length="187" mass="21132">MSYFELARFRSAVLIWTFDLWYDLISTLVERWRLKTHTLHLLCGQCTITLEDVTLQLELPFNGSTVTGISAISKPVTLCYNLLGVSLDDAELKFLGLRFSWLKANFKYLPINVTERDVMCAARAYIMHIIGGVLMSDANNNELGFRSTSYVVSRAFSDKKSFCYGHRWMPHIVAVLGNLPDAILGVG</sequence>
<evidence type="ECO:0000313" key="3">
    <source>
        <dbReference type="RefSeq" id="XP_016679214.1"/>
    </source>
</evidence>
<accession>A0A1U8ITG1</accession>
<name>A0A1U8ITG1_GOSHI</name>
<dbReference type="OrthoDB" id="1936739at2759"/>
<reference evidence="3" key="2">
    <citation type="submission" date="2025-08" db="UniProtKB">
        <authorList>
            <consortium name="RefSeq"/>
        </authorList>
    </citation>
    <scope>IDENTIFICATION</scope>
</reference>
<evidence type="ECO:0000259" key="1">
    <source>
        <dbReference type="Pfam" id="PF10536"/>
    </source>
</evidence>
<dbReference type="STRING" id="3635.A0A1U8ITG1"/>
<keyword evidence="2" id="KW-1185">Reference proteome</keyword>
<organism evidence="2 3">
    <name type="scientific">Gossypium hirsutum</name>
    <name type="common">Upland cotton</name>
    <name type="synonym">Gossypium mexicanum</name>
    <dbReference type="NCBI Taxonomy" id="3635"/>
    <lineage>
        <taxon>Eukaryota</taxon>
        <taxon>Viridiplantae</taxon>
        <taxon>Streptophyta</taxon>
        <taxon>Embryophyta</taxon>
        <taxon>Tracheophyta</taxon>
        <taxon>Spermatophyta</taxon>
        <taxon>Magnoliopsida</taxon>
        <taxon>eudicotyledons</taxon>
        <taxon>Gunneridae</taxon>
        <taxon>Pentapetalae</taxon>
        <taxon>rosids</taxon>
        <taxon>malvids</taxon>
        <taxon>Malvales</taxon>
        <taxon>Malvaceae</taxon>
        <taxon>Malvoideae</taxon>
        <taxon>Gossypium</taxon>
    </lineage>
</organism>
<gene>
    <name evidence="3" type="primary">LOC107898192</name>
</gene>
<dbReference type="GO" id="GO:0010073">
    <property type="term" value="P:meristem maintenance"/>
    <property type="evidence" value="ECO:0007669"/>
    <property type="project" value="InterPro"/>
</dbReference>
<proteinExistence type="predicted"/>
<dbReference type="PANTHER" id="PTHR46033:SF8">
    <property type="entry name" value="PROTEIN MAINTENANCE OF MERISTEMS-LIKE"/>
    <property type="match status" value="1"/>
</dbReference>
<reference evidence="2" key="1">
    <citation type="journal article" date="2020" name="Nat. Genet.">
        <title>Genomic diversifications of five Gossypium allopolyploid species and their impact on cotton improvement.</title>
        <authorList>
            <person name="Chen Z.J."/>
            <person name="Sreedasyam A."/>
            <person name="Ando A."/>
            <person name="Song Q."/>
            <person name="De Santiago L.M."/>
            <person name="Hulse-Kemp A.M."/>
            <person name="Ding M."/>
            <person name="Ye W."/>
            <person name="Kirkbride R.C."/>
            <person name="Jenkins J."/>
            <person name="Plott C."/>
            <person name="Lovell J."/>
            <person name="Lin Y.M."/>
            <person name="Vaughn R."/>
            <person name="Liu B."/>
            <person name="Simpson S."/>
            <person name="Scheffler B.E."/>
            <person name="Wen L."/>
            <person name="Saski C.A."/>
            <person name="Grover C.E."/>
            <person name="Hu G."/>
            <person name="Conover J.L."/>
            <person name="Carlson J.W."/>
            <person name="Shu S."/>
            <person name="Boston L.B."/>
            <person name="Williams M."/>
            <person name="Peterson D.G."/>
            <person name="McGee K."/>
            <person name="Jones D.C."/>
            <person name="Wendel J.F."/>
            <person name="Stelly D.M."/>
            <person name="Grimwood J."/>
            <person name="Schmutz J."/>
        </authorList>
    </citation>
    <scope>NUCLEOTIDE SEQUENCE [LARGE SCALE GENOMIC DNA]</scope>
    <source>
        <strain evidence="2">cv. TM-1</strain>
    </source>
</reference>
<dbReference type="KEGG" id="ghi:107898192"/>
<dbReference type="InterPro" id="IPR019557">
    <property type="entry name" value="AminoTfrase-like_pln_mobile"/>
</dbReference>
<feature type="domain" description="Aminotransferase-like plant mobile" evidence="1">
    <location>
        <begin position="14"/>
        <end position="166"/>
    </location>
</feature>